<feature type="domain" description="PGG" evidence="3">
    <location>
        <begin position="446"/>
        <end position="559"/>
    </location>
</feature>
<keyword evidence="2" id="KW-1133">Transmembrane helix</keyword>
<evidence type="ECO:0000259" key="3">
    <source>
        <dbReference type="Pfam" id="PF13962"/>
    </source>
</evidence>
<dbReference type="AlphaFoldDB" id="A0AAD4IN48"/>
<evidence type="ECO:0000256" key="2">
    <source>
        <dbReference type="SAM" id="Phobius"/>
    </source>
</evidence>
<evidence type="ECO:0000256" key="1">
    <source>
        <dbReference type="SAM" id="MobiDB-lite"/>
    </source>
</evidence>
<feature type="transmembrane region" description="Helical" evidence="2">
    <location>
        <begin position="452"/>
        <end position="470"/>
    </location>
</feature>
<keyword evidence="2" id="KW-0472">Membrane</keyword>
<dbReference type="SMART" id="SM00248">
    <property type="entry name" value="ANK"/>
    <property type="match status" value="7"/>
</dbReference>
<protein>
    <recommendedName>
        <fullName evidence="3">PGG domain-containing protein</fullName>
    </recommendedName>
</protein>
<dbReference type="SUPFAM" id="SSF48403">
    <property type="entry name" value="Ankyrin repeat"/>
    <property type="match status" value="2"/>
</dbReference>
<gene>
    <name evidence="4" type="ORF">C2S53_010559</name>
</gene>
<feature type="compositionally biased region" description="Polar residues" evidence="1">
    <location>
        <begin position="40"/>
        <end position="52"/>
    </location>
</feature>
<keyword evidence="2" id="KW-0812">Transmembrane</keyword>
<dbReference type="EMBL" id="SDAM02029596">
    <property type="protein sequence ID" value="KAH6755644.1"/>
    <property type="molecule type" value="Genomic_DNA"/>
</dbReference>
<sequence length="621" mass="69802">MNNPNSSASESTEISNQISDTQPASGVEVAPSTVIEPNSVDITQENENQSWKGSRRGSRRDRHWLMYRAALGGDWPAAETLLKEDRSLACAVITERGDRALHLAIAMKHKKFVQKLVEWMSSSELELQDASGNSACCYAAISGMVEIAHLLVRRNEGLLVARNKDNWIPLQMSTLGGDKKMITFFLEKTGVECLSQGEWFYLLLDAIASKMYDVALKILEKDRTLATVRNEVTALHVLARHDISQVSTTKTAIFLKSILGTTFYGRQSYGEMQADFRLLAERLLAEIQDLMDETSVLELLRNPPILNDAAKVGNVELIVMLTRAYPDLIWQTDNNQYSLFHIAVLYRQDNVFSLIKQIGGLKNFVIMGMDGNNNNILHLAAKLGPLNTRNNIVSISALQMQRELAWFKEVEAMVPSWFIEMRNNDQKKPRELFSDEHKDLVRESEAWMRSTADSCMLIATIILTVVYAAAFTAPGGNNGETGIPILVQRSWFTCFFIFEALALFGSTLCIITFWSITSSGFEEDRFLDILPYQLKFGLSGLFGSLIGAISAFMSAYCLVFVEEGAWLVKSTLLLIYVMLVLAICSRFSELWFKMRLPKSLPRMLSNRKSQSLFSGYDTTVI</sequence>
<feature type="region of interest" description="Disordered" evidence="1">
    <location>
        <begin position="1"/>
        <end position="55"/>
    </location>
</feature>
<comment type="caution">
    <text evidence="4">The sequence shown here is derived from an EMBL/GenBank/DDBJ whole genome shotgun (WGS) entry which is preliminary data.</text>
</comment>
<reference evidence="4 5" key="1">
    <citation type="journal article" date="2021" name="Nat. Commun.">
        <title>Incipient diploidization of the medicinal plant Perilla within 10,000 years.</title>
        <authorList>
            <person name="Zhang Y."/>
            <person name="Shen Q."/>
            <person name="Leng L."/>
            <person name="Zhang D."/>
            <person name="Chen S."/>
            <person name="Shi Y."/>
            <person name="Ning Z."/>
            <person name="Chen S."/>
        </authorList>
    </citation>
    <scope>NUCLEOTIDE SEQUENCE [LARGE SCALE GENOMIC DNA]</scope>
    <source>
        <strain evidence="5">cv. PC099</strain>
    </source>
</reference>
<name>A0AAD4IN48_PERFH</name>
<organism evidence="4 5">
    <name type="scientific">Perilla frutescens var. hirtella</name>
    <name type="common">Perilla citriodora</name>
    <name type="synonym">Perilla setoyensis</name>
    <dbReference type="NCBI Taxonomy" id="608512"/>
    <lineage>
        <taxon>Eukaryota</taxon>
        <taxon>Viridiplantae</taxon>
        <taxon>Streptophyta</taxon>
        <taxon>Embryophyta</taxon>
        <taxon>Tracheophyta</taxon>
        <taxon>Spermatophyta</taxon>
        <taxon>Magnoliopsida</taxon>
        <taxon>eudicotyledons</taxon>
        <taxon>Gunneridae</taxon>
        <taxon>Pentapetalae</taxon>
        <taxon>asterids</taxon>
        <taxon>lamiids</taxon>
        <taxon>Lamiales</taxon>
        <taxon>Lamiaceae</taxon>
        <taxon>Nepetoideae</taxon>
        <taxon>Elsholtzieae</taxon>
        <taxon>Perilla</taxon>
    </lineage>
</organism>
<dbReference type="PANTHER" id="PTHR24177:SF292">
    <property type="entry name" value="ANKYRIN REPEAT FAMILY PROTEIN-RELATED"/>
    <property type="match status" value="1"/>
</dbReference>
<dbReference type="InterPro" id="IPR026961">
    <property type="entry name" value="PGG_dom"/>
</dbReference>
<evidence type="ECO:0000313" key="5">
    <source>
        <dbReference type="Proteomes" id="UP001190926"/>
    </source>
</evidence>
<feature type="compositionally biased region" description="Polar residues" evidence="1">
    <location>
        <begin position="1"/>
        <end position="24"/>
    </location>
</feature>
<dbReference type="Pfam" id="PF13962">
    <property type="entry name" value="PGG"/>
    <property type="match status" value="1"/>
</dbReference>
<dbReference type="PANTHER" id="PTHR24177">
    <property type="entry name" value="CASKIN"/>
    <property type="match status" value="1"/>
</dbReference>
<feature type="transmembrane region" description="Helical" evidence="2">
    <location>
        <begin position="536"/>
        <end position="561"/>
    </location>
</feature>
<dbReference type="Gene3D" id="1.25.40.20">
    <property type="entry name" value="Ankyrin repeat-containing domain"/>
    <property type="match status" value="2"/>
</dbReference>
<keyword evidence="5" id="KW-1185">Reference proteome</keyword>
<feature type="transmembrane region" description="Helical" evidence="2">
    <location>
        <begin position="490"/>
        <end position="516"/>
    </location>
</feature>
<evidence type="ECO:0000313" key="4">
    <source>
        <dbReference type="EMBL" id="KAH6755644.1"/>
    </source>
</evidence>
<dbReference type="InterPro" id="IPR036770">
    <property type="entry name" value="Ankyrin_rpt-contain_sf"/>
</dbReference>
<accession>A0AAD4IN48</accession>
<dbReference type="GO" id="GO:0016020">
    <property type="term" value="C:membrane"/>
    <property type="evidence" value="ECO:0007669"/>
    <property type="project" value="TreeGrafter"/>
</dbReference>
<proteinExistence type="predicted"/>
<dbReference type="InterPro" id="IPR002110">
    <property type="entry name" value="Ankyrin_rpt"/>
</dbReference>
<feature type="transmembrane region" description="Helical" evidence="2">
    <location>
        <begin position="573"/>
        <end position="592"/>
    </location>
</feature>
<dbReference type="Proteomes" id="UP001190926">
    <property type="component" value="Unassembled WGS sequence"/>
</dbReference>